<comment type="function">
    <text evidence="5">Involved in beta-(1--&gt;2)glucan export. Transmembrane domains (TMD) form a pore in the inner membrane and the ATP-binding domain (NBD) is responsible for energy generation.</text>
</comment>
<evidence type="ECO:0000256" key="2">
    <source>
        <dbReference type="ARBA" id="ARBA00022448"/>
    </source>
</evidence>
<keyword evidence="3" id="KW-0547">Nucleotide-binding</keyword>
<evidence type="ECO:0000313" key="8">
    <source>
        <dbReference type="Proteomes" id="UP000317176"/>
    </source>
</evidence>
<protein>
    <submittedName>
        <fullName evidence="7">Tungstate transport system ATP-binding protein</fullName>
    </submittedName>
</protein>
<dbReference type="PROSITE" id="PS50893">
    <property type="entry name" value="ABC_TRANSPORTER_2"/>
    <property type="match status" value="1"/>
</dbReference>
<evidence type="ECO:0000256" key="3">
    <source>
        <dbReference type="ARBA" id="ARBA00022741"/>
    </source>
</evidence>
<dbReference type="Pfam" id="PF00005">
    <property type="entry name" value="ABC_tran"/>
    <property type="match status" value="1"/>
</dbReference>
<dbReference type="Proteomes" id="UP000317176">
    <property type="component" value="Unassembled WGS sequence"/>
</dbReference>
<keyword evidence="8" id="KW-1185">Reference proteome</keyword>
<dbReference type="Gene3D" id="3.40.50.300">
    <property type="entry name" value="P-loop containing nucleotide triphosphate hydrolases"/>
    <property type="match status" value="1"/>
</dbReference>
<organism evidence="7 8">
    <name type="scientific">Bradyrhizobium daqingense</name>
    <dbReference type="NCBI Taxonomy" id="993502"/>
    <lineage>
        <taxon>Bacteria</taxon>
        <taxon>Pseudomonadati</taxon>
        <taxon>Pseudomonadota</taxon>
        <taxon>Alphaproteobacteria</taxon>
        <taxon>Hyphomicrobiales</taxon>
        <taxon>Nitrobacteraceae</taxon>
        <taxon>Bradyrhizobium</taxon>
    </lineage>
</organism>
<dbReference type="InterPro" id="IPR003593">
    <property type="entry name" value="AAA+_ATPase"/>
</dbReference>
<feature type="domain" description="ABC transporter" evidence="6">
    <location>
        <begin position="15"/>
        <end position="239"/>
    </location>
</feature>
<dbReference type="GO" id="GO:0016887">
    <property type="term" value="F:ATP hydrolysis activity"/>
    <property type="evidence" value="ECO:0007669"/>
    <property type="project" value="InterPro"/>
</dbReference>
<dbReference type="PANTHER" id="PTHR42781:SF4">
    <property type="entry name" value="SPERMIDINE_PUTRESCINE IMPORT ATP-BINDING PROTEIN POTA"/>
    <property type="match status" value="1"/>
</dbReference>
<accession>A0A562KZ87</accession>
<dbReference type="GO" id="GO:0005524">
    <property type="term" value="F:ATP binding"/>
    <property type="evidence" value="ECO:0007669"/>
    <property type="project" value="UniProtKB-KW"/>
</dbReference>
<keyword evidence="4 7" id="KW-0067">ATP-binding</keyword>
<proteinExistence type="inferred from homology"/>
<sequence length="245" mass="26073">MGGIGMRAPSTELPIRFENVTFSVGPLTILDGIDLNLTAGAPTVLVGPNGAGKTTLLRAAMGLVSPTRGRISWGGRVDVAPLRRAIVFQRPVMLRRSASGNIRYAMSAAGLPRAEWKRRTDEVLGLVGLDHVADRPARRLSGGEQQRLALARALVRDPAVLFLDEPTASLDPAATKAVEDVIRAVSERGIKVVMSTHDIGEARRLAGDIVMLHRGRVIETAAASSFFAAPATSEARKFVAGELII</sequence>
<dbReference type="SMART" id="SM00382">
    <property type="entry name" value="AAA"/>
    <property type="match status" value="1"/>
</dbReference>
<keyword evidence="2" id="KW-0813">Transport</keyword>
<dbReference type="InterPro" id="IPR027417">
    <property type="entry name" value="P-loop_NTPase"/>
</dbReference>
<dbReference type="SUPFAM" id="SSF52540">
    <property type="entry name" value="P-loop containing nucleoside triphosphate hydrolases"/>
    <property type="match status" value="1"/>
</dbReference>
<reference evidence="7 8" key="1">
    <citation type="journal article" date="2015" name="Stand. Genomic Sci.">
        <title>Genomic Encyclopedia of Bacterial and Archaeal Type Strains, Phase III: the genomes of soil and plant-associated and newly described type strains.</title>
        <authorList>
            <person name="Whitman W.B."/>
            <person name="Woyke T."/>
            <person name="Klenk H.P."/>
            <person name="Zhou Y."/>
            <person name="Lilburn T.G."/>
            <person name="Beck B.J."/>
            <person name="De Vos P."/>
            <person name="Vandamme P."/>
            <person name="Eisen J.A."/>
            <person name="Garrity G."/>
            <person name="Hugenholtz P."/>
            <person name="Kyrpides N.C."/>
        </authorList>
    </citation>
    <scope>NUCLEOTIDE SEQUENCE [LARGE SCALE GENOMIC DNA]</scope>
    <source>
        <strain evidence="7 8">CGMCC 1.10947</strain>
    </source>
</reference>
<dbReference type="PROSITE" id="PS00211">
    <property type="entry name" value="ABC_TRANSPORTER_1"/>
    <property type="match status" value="1"/>
</dbReference>
<evidence type="ECO:0000313" key="7">
    <source>
        <dbReference type="EMBL" id="TWI00749.1"/>
    </source>
</evidence>
<evidence type="ECO:0000256" key="5">
    <source>
        <dbReference type="ARBA" id="ARBA00024722"/>
    </source>
</evidence>
<dbReference type="PANTHER" id="PTHR42781">
    <property type="entry name" value="SPERMIDINE/PUTRESCINE IMPORT ATP-BINDING PROTEIN POTA"/>
    <property type="match status" value="1"/>
</dbReference>
<comment type="similarity">
    <text evidence="1">Belongs to the ABC transporter superfamily.</text>
</comment>
<name>A0A562KZ87_9BRAD</name>
<evidence type="ECO:0000259" key="6">
    <source>
        <dbReference type="PROSITE" id="PS50893"/>
    </source>
</evidence>
<dbReference type="AlphaFoldDB" id="A0A562KZ87"/>
<dbReference type="InterPro" id="IPR017871">
    <property type="entry name" value="ABC_transporter-like_CS"/>
</dbReference>
<dbReference type="InterPro" id="IPR003439">
    <property type="entry name" value="ABC_transporter-like_ATP-bd"/>
</dbReference>
<evidence type="ECO:0000256" key="4">
    <source>
        <dbReference type="ARBA" id="ARBA00022840"/>
    </source>
</evidence>
<comment type="caution">
    <text evidence="7">The sequence shown here is derived from an EMBL/GenBank/DDBJ whole genome shotgun (WGS) entry which is preliminary data.</text>
</comment>
<dbReference type="InterPro" id="IPR050093">
    <property type="entry name" value="ABC_SmlMolc_Importer"/>
</dbReference>
<gene>
    <name evidence="7" type="ORF">IQ17_04752</name>
</gene>
<dbReference type="EMBL" id="VLKL01000014">
    <property type="protein sequence ID" value="TWI00749.1"/>
    <property type="molecule type" value="Genomic_DNA"/>
</dbReference>
<evidence type="ECO:0000256" key="1">
    <source>
        <dbReference type="ARBA" id="ARBA00005417"/>
    </source>
</evidence>